<dbReference type="NCBIfam" id="TIGR02246">
    <property type="entry name" value="SgcJ/EcaC family oxidoreductase"/>
    <property type="match status" value="1"/>
</dbReference>
<dbReference type="Proteomes" id="UP001595891">
    <property type="component" value="Unassembled WGS sequence"/>
</dbReference>
<proteinExistence type="predicted"/>
<feature type="chain" id="PRO_5046438598" evidence="1">
    <location>
        <begin position="23"/>
        <end position="191"/>
    </location>
</feature>
<evidence type="ECO:0000313" key="3">
    <source>
        <dbReference type="EMBL" id="MFC4585814.1"/>
    </source>
</evidence>
<evidence type="ECO:0000259" key="2">
    <source>
        <dbReference type="Pfam" id="PF14534"/>
    </source>
</evidence>
<protein>
    <submittedName>
        <fullName evidence="3">SgcJ/EcaC family oxidoreductase</fullName>
    </submittedName>
</protein>
<comment type="caution">
    <text evidence="3">The sequence shown here is derived from an EMBL/GenBank/DDBJ whole genome shotgun (WGS) entry which is preliminary data.</text>
</comment>
<evidence type="ECO:0000313" key="4">
    <source>
        <dbReference type="Proteomes" id="UP001595891"/>
    </source>
</evidence>
<keyword evidence="1" id="KW-0732">Signal</keyword>
<dbReference type="Pfam" id="PF14534">
    <property type="entry name" value="DUF4440"/>
    <property type="match status" value="1"/>
</dbReference>
<dbReference type="InterPro" id="IPR011944">
    <property type="entry name" value="Steroid_delta5-4_isomerase"/>
</dbReference>
<dbReference type="InterPro" id="IPR027843">
    <property type="entry name" value="DUF4440"/>
</dbReference>
<reference evidence="4" key="1">
    <citation type="journal article" date="2019" name="Int. J. Syst. Evol. Microbiol.">
        <title>The Global Catalogue of Microorganisms (GCM) 10K type strain sequencing project: providing services to taxonomists for standard genome sequencing and annotation.</title>
        <authorList>
            <consortium name="The Broad Institute Genomics Platform"/>
            <consortium name="The Broad Institute Genome Sequencing Center for Infectious Disease"/>
            <person name="Wu L."/>
            <person name="Ma J."/>
        </authorList>
    </citation>
    <scope>NUCLEOTIDE SEQUENCE [LARGE SCALE GENOMIC DNA]</scope>
    <source>
        <strain evidence="4">CCUG 49560</strain>
    </source>
</reference>
<name>A0ABV9E9Y7_9ACTN</name>
<feature type="signal peptide" evidence="1">
    <location>
        <begin position="1"/>
        <end position="22"/>
    </location>
</feature>
<dbReference type="RefSeq" id="WP_262841202.1">
    <property type="nucleotide sequence ID" value="NZ_JANZYP010000004.1"/>
</dbReference>
<gene>
    <name evidence="3" type="ORF">ACFO8L_07015</name>
</gene>
<organism evidence="3 4">
    <name type="scientific">Sphaerisporangium corydalis</name>
    <dbReference type="NCBI Taxonomy" id="1441875"/>
    <lineage>
        <taxon>Bacteria</taxon>
        <taxon>Bacillati</taxon>
        <taxon>Actinomycetota</taxon>
        <taxon>Actinomycetes</taxon>
        <taxon>Streptosporangiales</taxon>
        <taxon>Streptosporangiaceae</taxon>
        <taxon>Sphaerisporangium</taxon>
    </lineage>
</organism>
<sequence>MGIHRNGRTAVHLALISGFGMALTGAAIPAAYSAPVTTMAADNRPAIPASHQHDSDLAAFEKIRLQQESAWARGDGVAYAAIYSPEADLVNITGEHLHSRRTIATKLQEYFNKQLKKTRLLKLEETVRFIAPTMAVIVRKGCVLYGAEKVCRPDTLSINTSVAVKDAGQWTITSFQNTLVRPGSGRPSMSS</sequence>
<evidence type="ECO:0000256" key="1">
    <source>
        <dbReference type="SAM" id="SignalP"/>
    </source>
</evidence>
<feature type="domain" description="DUF4440" evidence="2">
    <location>
        <begin position="64"/>
        <end position="172"/>
    </location>
</feature>
<keyword evidence="4" id="KW-1185">Reference proteome</keyword>
<dbReference type="SUPFAM" id="SSF54427">
    <property type="entry name" value="NTF2-like"/>
    <property type="match status" value="1"/>
</dbReference>
<dbReference type="Gene3D" id="3.10.450.50">
    <property type="match status" value="1"/>
</dbReference>
<accession>A0ABV9E9Y7</accession>
<dbReference type="InterPro" id="IPR032710">
    <property type="entry name" value="NTF2-like_dom_sf"/>
</dbReference>
<dbReference type="EMBL" id="JBHSFN010000003">
    <property type="protein sequence ID" value="MFC4585814.1"/>
    <property type="molecule type" value="Genomic_DNA"/>
</dbReference>